<accession>A0AAD6N1U5</accession>
<evidence type="ECO:0000256" key="1">
    <source>
        <dbReference type="SAM" id="MobiDB-lite"/>
    </source>
</evidence>
<reference evidence="2" key="1">
    <citation type="journal article" date="2023" name="IMA Fungus">
        <title>Comparative genomic study of the Penicillium genus elucidates a diverse pangenome and 15 lateral gene transfer events.</title>
        <authorList>
            <person name="Petersen C."/>
            <person name="Sorensen T."/>
            <person name="Nielsen M.R."/>
            <person name="Sondergaard T.E."/>
            <person name="Sorensen J.L."/>
            <person name="Fitzpatrick D.A."/>
            <person name="Frisvad J.C."/>
            <person name="Nielsen K.L."/>
        </authorList>
    </citation>
    <scope>NUCLEOTIDE SEQUENCE</scope>
    <source>
        <strain evidence="2">IBT 15450</strain>
    </source>
</reference>
<comment type="caution">
    <text evidence="2">The sequence shown here is derived from an EMBL/GenBank/DDBJ whole genome shotgun (WGS) entry which is preliminary data.</text>
</comment>
<feature type="region of interest" description="Disordered" evidence="1">
    <location>
        <begin position="1"/>
        <end position="22"/>
    </location>
</feature>
<protein>
    <submittedName>
        <fullName evidence="2">Uncharacterized protein</fullName>
    </submittedName>
</protein>
<evidence type="ECO:0000313" key="2">
    <source>
        <dbReference type="EMBL" id="KAJ6022703.1"/>
    </source>
</evidence>
<name>A0AAD6N1U5_PENCN</name>
<dbReference type="AlphaFoldDB" id="A0AAD6N1U5"/>
<sequence length="299" mass="33361">MSCYSCPNSSPHQPGSPTSYLPEADYDEINKSLLPIQVSAANIPTAVRVYSTIQSLIQPGQIDYPDLLVITQLKPHVGMQLWQKFEHLESPALRKSFDPNTGNLTIKIPTPLHNCAQTWFQDARDKWIEAGLLTTAEKRMMKAQVADTITLTRGVYANSWKEPDVHVNVHGLNLPTLCFEVGYSESKPLLESDMRRLLIGGQGDISAVILIKWYKRRAGVAGMIELWRLDVNGDPVREQDAAIFPVPSSPQPPLTVTRNMLFGNALLQGRPPLDIFSFSLDDLRTEARIAMAKQSLFPL</sequence>
<dbReference type="Proteomes" id="UP001219568">
    <property type="component" value="Unassembled WGS sequence"/>
</dbReference>
<evidence type="ECO:0000313" key="3">
    <source>
        <dbReference type="Proteomes" id="UP001219568"/>
    </source>
</evidence>
<gene>
    <name evidence="2" type="ORF">N7460_013098</name>
</gene>
<proteinExistence type="predicted"/>
<feature type="compositionally biased region" description="Polar residues" evidence="1">
    <location>
        <begin position="1"/>
        <end position="19"/>
    </location>
</feature>
<dbReference type="EMBL" id="JAQJZL010000016">
    <property type="protein sequence ID" value="KAJ6022703.1"/>
    <property type="molecule type" value="Genomic_DNA"/>
</dbReference>
<keyword evidence="3" id="KW-1185">Reference proteome</keyword>
<organism evidence="2 3">
    <name type="scientific">Penicillium canescens</name>
    <dbReference type="NCBI Taxonomy" id="5083"/>
    <lineage>
        <taxon>Eukaryota</taxon>
        <taxon>Fungi</taxon>
        <taxon>Dikarya</taxon>
        <taxon>Ascomycota</taxon>
        <taxon>Pezizomycotina</taxon>
        <taxon>Eurotiomycetes</taxon>
        <taxon>Eurotiomycetidae</taxon>
        <taxon>Eurotiales</taxon>
        <taxon>Aspergillaceae</taxon>
        <taxon>Penicillium</taxon>
    </lineage>
</organism>
<reference evidence="2" key="2">
    <citation type="submission" date="2023-01" db="EMBL/GenBank/DDBJ databases">
        <authorList>
            <person name="Petersen C."/>
        </authorList>
    </citation>
    <scope>NUCLEOTIDE SEQUENCE</scope>
    <source>
        <strain evidence="2">IBT 15450</strain>
    </source>
</reference>